<proteinExistence type="predicted"/>
<evidence type="ECO:0000313" key="2">
    <source>
        <dbReference type="Proteomes" id="UP000646244"/>
    </source>
</evidence>
<comment type="caution">
    <text evidence="1">The sequence shown here is derived from an EMBL/GenBank/DDBJ whole genome shotgun (WGS) entry which is preliminary data.</text>
</comment>
<accession>A0A918U0M6</accession>
<dbReference type="EMBL" id="BMVB01000039">
    <property type="protein sequence ID" value="GHC73366.1"/>
    <property type="molecule type" value="Genomic_DNA"/>
</dbReference>
<gene>
    <name evidence="1" type="ORF">GCM10010507_60770</name>
</gene>
<evidence type="ECO:0000313" key="1">
    <source>
        <dbReference type="EMBL" id="GHC73366.1"/>
    </source>
</evidence>
<reference evidence="1" key="2">
    <citation type="submission" date="2020-09" db="EMBL/GenBank/DDBJ databases">
        <authorList>
            <person name="Sun Q."/>
            <person name="Ohkuma M."/>
        </authorList>
    </citation>
    <scope>NUCLEOTIDE SEQUENCE</scope>
    <source>
        <strain evidence="1">JCM 4633</strain>
    </source>
</reference>
<name>A0A918U0M6_STRCJ</name>
<reference evidence="1" key="1">
    <citation type="journal article" date="2014" name="Int. J. Syst. Evol. Microbiol.">
        <title>Complete genome sequence of Corynebacterium casei LMG S-19264T (=DSM 44701T), isolated from a smear-ripened cheese.</title>
        <authorList>
            <consortium name="US DOE Joint Genome Institute (JGI-PGF)"/>
            <person name="Walter F."/>
            <person name="Albersmeier A."/>
            <person name="Kalinowski J."/>
            <person name="Ruckert C."/>
        </authorList>
    </citation>
    <scope>NUCLEOTIDE SEQUENCE</scope>
    <source>
        <strain evidence="1">JCM 4633</strain>
    </source>
</reference>
<dbReference type="AlphaFoldDB" id="A0A918U0M6"/>
<sequence>MLVAGPSRELTVRPVWEIDVDVSDELWERLEALLPQRERRFRYPGRKPLSDREAVCGIT</sequence>
<protein>
    <submittedName>
        <fullName evidence="1">Uncharacterized protein</fullName>
    </submittedName>
</protein>
<organism evidence="1 2">
    <name type="scientific">Streptomyces cinnamoneus</name>
    <name type="common">Streptoverticillium cinnamoneum</name>
    <dbReference type="NCBI Taxonomy" id="53446"/>
    <lineage>
        <taxon>Bacteria</taxon>
        <taxon>Bacillati</taxon>
        <taxon>Actinomycetota</taxon>
        <taxon>Actinomycetes</taxon>
        <taxon>Kitasatosporales</taxon>
        <taxon>Streptomycetaceae</taxon>
        <taxon>Streptomyces</taxon>
        <taxon>Streptomyces cinnamoneus group</taxon>
    </lineage>
</organism>
<dbReference type="Proteomes" id="UP000646244">
    <property type="component" value="Unassembled WGS sequence"/>
</dbReference>